<keyword evidence="1" id="KW-0732">Signal</keyword>
<reference evidence="2" key="1">
    <citation type="submission" date="2018-01" db="EMBL/GenBank/DDBJ databases">
        <title>An insight into the sialome of Amazonian anophelines.</title>
        <authorList>
            <person name="Ribeiro J.M."/>
            <person name="Scarpassa V."/>
            <person name="Calvo E."/>
        </authorList>
    </citation>
    <scope>NUCLEOTIDE SEQUENCE</scope>
    <source>
        <tissue evidence="2">Salivary glands</tissue>
    </source>
</reference>
<dbReference type="EMBL" id="GGFJ01012790">
    <property type="protein sequence ID" value="MBW61931.1"/>
    <property type="molecule type" value="Transcribed_RNA"/>
</dbReference>
<sequence length="94" mass="10296">MVWALLAVLAVGAVVVCQLPLVEVPVVPAVCIPDRTSRCTSHRPGVRQLAAYRQVARVRSRKRPTSTSRITRWAPSSVPKDCTFAISFASRAPR</sequence>
<dbReference type="AlphaFoldDB" id="A0A2M4C9X2"/>
<proteinExistence type="predicted"/>
<organism evidence="2">
    <name type="scientific">Anopheles marajoara</name>
    <dbReference type="NCBI Taxonomy" id="58244"/>
    <lineage>
        <taxon>Eukaryota</taxon>
        <taxon>Metazoa</taxon>
        <taxon>Ecdysozoa</taxon>
        <taxon>Arthropoda</taxon>
        <taxon>Hexapoda</taxon>
        <taxon>Insecta</taxon>
        <taxon>Pterygota</taxon>
        <taxon>Neoptera</taxon>
        <taxon>Endopterygota</taxon>
        <taxon>Diptera</taxon>
        <taxon>Nematocera</taxon>
        <taxon>Culicoidea</taxon>
        <taxon>Culicidae</taxon>
        <taxon>Anophelinae</taxon>
        <taxon>Anopheles</taxon>
    </lineage>
</organism>
<protein>
    <submittedName>
        <fullName evidence="2">Putative secreted protein</fullName>
    </submittedName>
</protein>
<feature type="signal peptide" evidence="1">
    <location>
        <begin position="1"/>
        <end position="18"/>
    </location>
</feature>
<feature type="chain" id="PRO_5014617309" evidence="1">
    <location>
        <begin position="19"/>
        <end position="94"/>
    </location>
</feature>
<accession>A0A2M4C9X2</accession>
<name>A0A2M4C9X2_9DIPT</name>
<evidence type="ECO:0000256" key="1">
    <source>
        <dbReference type="SAM" id="SignalP"/>
    </source>
</evidence>
<evidence type="ECO:0000313" key="2">
    <source>
        <dbReference type="EMBL" id="MBW61931.1"/>
    </source>
</evidence>